<accession>A0A0N4Y2I6</accession>
<dbReference type="WBParaSite" id="NBR_0000993401-mRNA-1">
    <property type="protein sequence ID" value="NBR_0000993401-mRNA-1"/>
    <property type="gene ID" value="NBR_0000993401"/>
</dbReference>
<reference evidence="2" key="1">
    <citation type="submission" date="2017-02" db="UniProtKB">
        <authorList>
            <consortium name="WormBaseParasite"/>
        </authorList>
    </citation>
    <scope>IDENTIFICATION</scope>
</reference>
<name>A0A0N4Y2I6_NIPBR</name>
<organism evidence="2">
    <name type="scientific">Nippostrongylus brasiliensis</name>
    <name type="common">Rat hookworm</name>
    <dbReference type="NCBI Taxonomy" id="27835"/>
    <lineage>
        <taxon>Eukaryota</taxon>
        <taxon>Metazoa</taxon>
        <taxon>Ecdysozoa</taxon>
        <taxon>Nematoda</taxon>
        <taxon>Chromadorea</taxon>
        <taxon>Rhabditida</taxon>
        <taxon>Rhabditina</taxon>
        <taxon>Rhabditomorpha</taxon>
        <taxon>Strongyloidea</taxon>
        <taxon>Heligmosomidae</taxon>
        <taxon>Nippostrongylus</taxon>
    </lineage>
</organism>
<proteinExistence type="predicted"/>
<evidence type="ECO:0000256" key="1">
    <source>
        <dbReference type="SAM" id="MobiDB-lite"/>
    </source>
</evidence>
<evidence type="ECO:0000313" key="2">
    <source>
        <dbReference type="WBParaSite" id="NBR_0000993401-mRNA-1"/>
    </source>
</evidence>
<sequence length="107" mass="12526">LKVSFFSFFSFFSFSEDYFQGRKKQTRVRSLDFLKTAIVTTEEERRTRSSRHTNQRYGDVKYPMIEVAPDSDEDGPRKRKSRRGRKSSMIRDLNPISDLTLHPGSLG</sequence>
<dbReference type="AlphaFoldDB" id="A0A0N4Y2I6"/>
<feature type="compositionally biased region" description="Basic residues" evidence="1">
    <location>
        <begin position="77"/>
        <end position="88"/>
    </location>
</feature>
<feature type="region of interest" description="Disordered" evidence="1">
    <location>
        <begin position="42"/>
        <end position="107"/>
    </location>
</feature>
<protein>
    <submittedName>
        <fullName evidence="2">Bromo domain-containing protein</fullName>
    </submittedName>
</protein>